<protein>
    <submittedName>
        <fullName evidence="1">Uncharacterized protein</fullName>
    </submittedName>
</protein>
<sequence length="94" mass="10443">MARIDARPALNVHYATDPRIRHLAEVAWRLRTGGTREEWLWLGKDNPEALISEAREWVRAAVAGGLLEPPSDDPEWKNAAWAAANADESEPSDG</sequence>
<comment type="caution">
    <text evidence="1">The sequence shown here is derived from an EMBL/GenBank/DDBJ whole genome shotgun (WGS) entry which is preliminary data.</text>
</comment>
<keyword evidence="2" id="KW-1185">Reference proteome</keyword>
<dbReference type="RefSeq" id="WP_046917070.1">
    <property type="nucleotide sequence ID" value="NZ_JADBGF010000001.1"/>
</dbReference>
<proteinExistence type="predicted"/>
<name>A0A8I0P8H7_9ACTN</name>
<evidence type="ECO:0000313" key="2">
    <source>
        <dbReference type="Proteomes" id="UP000629287"/>
    </source>
</evidence>
<reference evidence="1 2" key="1">
    <citation type="submission" date="2020-10" db="EMBL/GenBank/DDBJ databases">
        <title>Sequencing the genomes of 1000 actinobacteria strains.</title>
        <authorList>
            <person name="Klenk H.-P."/>
        </authorList>
    </citation>
    <scope>NUCLEOTIDE SEQUENCE [LARGE SCALE GENOMIC DNA]</scope>
    <source>
        <strain evidence="1 2">DSM 41803</strain>
    </source>
</reference>
<evidence type="ECO:0000313" key="1">
    <source>
        <dbReference type="EMBL" id="MBE1597183.1"/>
    </source>
</evidence>
<organism evidence="1 2">
    <name type="scientific">Streptomyces stelliscabiei</name>
    <dbReference type="NCBI Taxonomy" id="146820"/>
    <lineage>
        <taxon>Bacteria</taxon>
        <taxon>Bacillati</taxon>
        <taxon>Actinomycetota</taxon>
        <taxon>Actinomycetes</taxon>
        <taxon>Kitasatosporales</taxon>
        <taxon>Streptomycetaceae</taxon>
        <taxon>Streptomyces</taxon>
    </lineage>
</organism>
<gene>
    <name evidence="1" type="ORF">H4687_003312</name>
</gene>
<dbReference type="AlphaFoldDB" id="A0A8I0P8H7"/>
<dbReference type="Proteomes" id="UP000629287">
    <property type="component" value="Unassembled WGS sequence"/>
</dbReference>
<dbReference type="EMBL" id="JADBGF010000001">
    <property type="protein sequence ID" value="MBE1597183.1"/>
    <property type="molecule type" value="Genomic_DNA"/>
</dbReference>
<dbReference type="OrthoDB" id="9984064at2"/>
<dbReference type="GeneID" id="86827886"/>
<accession>A0A8I0P8H7</accession>